<dbReference type="GeneID" id="78401403"/>
<feature type="transmembrane region" description="Helical" evidence="1">
    <location>
        <begin position="12"/>
        <end position="31"/>
    </location>
</feature>
<keyword evidence="3" id="KW-1185">Reference proteome</keyword>
<dbReference type="RefSeq" id="WP_180906670.1">
    <property type="nucleotide sequence ID" value="NZ_CP040908.1"/>
</dbReference>
<dbReference type="Proteomes" id="UP000510643">
    <property type="component" value="Chromosome"/>
</dbReference>
<evidence type="ECO:0000313" key="3">
    <source>
        <dbReference type="Proteomes" id="UP000510643"/>
    </source>
</evidence>
<keyword evidence="1" id="KW-1133">Transmembrane helix</keyword>
<protein>
    <submittedName>
        <fullName evidence="2">Uncharacterized protein</fullName>
    </submittedName>
</protein>
<keyword evidence="1" id="KW-0812">Transmembrane</keyword>
<sequence>MNKEFSVSMSPFFKVTTYILIVFLILIGLSVTYNEKNFNPTLLLYWGIVIPIIIGCYLFSLNKIKVDLNNIYLVSKIKTITIPINEVKIITRKSQNNLIIIGARGIYGLMGISMDNYRCNIKNRTKLIAIELENVKYLVSCDEPDEFVNTINTLKNDKETP</sequence>
<evidence type="ECO:0000313" key="2">
    <source>
        <dbReference type="EMBL" id="QLL58035.1"/>
    </source>
</evidence>
<name>A0A7H9DSM1_9FLAO</name>
<keyword evidence="1" id="KW-0472">Membrane</keyword>
<feature type="transmembrane region" description="Helical" evidence="1">
    <location>
        <begin position="43"/>
        <end position="61"/>
    </location>
</feature>
<organism evidence="2 3">
    <name type="scientific">Empedobacter falsenii</name>
    <dbReference type="NCBI Taxonomy" id="343874"/>
    <lineage>
        <taxon>Bacteria</taxon>
        <taxon>Pseudomonadati</taxon>
        <taxon>Bacteroidota</taxon>
        <taxon>Flavobacteriia</taxon>
        <taxon>Flavobacteriales</taxon>
        <taxon>Weeksellaceae</taxon>
        <taxon>Empedobacter</taxon>
    </lineage>
</organism>
<dbReference type="AlphaFoldDB" id="A0A7H9DSM1"/>
<proteinExistence type="predicted"/>
<reference evidence="2 3" key="1">
    <citation type="submission" date="2019-06" db="EMBL/GenBank/DDBJ databases">
        <title>Emergence of pandrug resistant Empedobacter falsenii in China.</title>
        <authorList>
            <person name="Dong N."/>
            <person name="Chen S."/>
            <person name="Zhang R."/>
        </authorList>
    </citation>
    <scope>NUCLEOTIDE SEQUENCE [LARGE SCALE GENOMIC DNA]</scope>
    <source>
        <strain evidence="2 3">1681-1</strain>
    </source>
</reference>
<gene>
    <name evidence="2" type="ORF">FH779_08055</name>
</gene>
<dbReference type="EMBL" id="CP040908">
    <property type="protein sequence ID" value="QLL58035.1"/>
    <property type="molecule type" value="Genomic_DNA"/>
</dbReference>
<dbReference type="KEGG" id="efal:FH779_08055"/>
<accession>A0A7H9DSM1</accession>
<evidence type="ECO:0000256" key="1">
    <source>
        <dbReference type="SAM" id="Phobius"/>
    </source>
</evidence>